<evidence type="ECO:0000256" key="4">
    <source>
        <dbReference type="ARBA" id="ARBA00023239"/>
    </source>
</evidence>
<feature type="domain" description="Heparinase II/III-like C-terminal" evidence="7">
    <location>
        <begin position="390"/>
        <end position="479"/>
    </location>
</feature>
<protein>
    <submittedName>
        <fullName evidence="8">Heparinase II/III family protein</fullName>
    </submittedName>
</protein>
<dbReference type="Gene3D" id="1.50.10.100">
    <property type="entry name" value="Chondroitin AC/alginate lyase"/>
    <property type="match status" value="1"/>
</dbReference>
<dbReference type="SUPFAM" id="SSF48230">
    <property type="entry name" value="Chondroitin AC/alginate lyase"/>
    <property type="match status" value="1"/>
</dbReference>
<dbReference type="EMBL" id="JAGRPV010000001">
    <property type="protein sequence ID" value="MDI4648965.1"/>
    <property type="molecule type" value="Genomic_DNA"/>
</dbReference>
<evidence type="ECO:0000256" key="3">
    <source>
        <dbReference type="ARBA" id="ARBA00022764"/>
    </source>
</evidence>
<sequence length="703" mass="76968">MNTIRRNYESHAWCREAVDELRTKLRQAAVGSDIEIPVSPAGWWHQYVCPEHHTELVFDPMEREAYVYRCPYGCELSGEPYRGAWLVYRHQENAREALSAAAVYAATGELAYADLACGIVEAYAASYPRYPANPEAQGWMLRGTVFHQALTESIWAVSLLRAVLLVRDCGVDVGARCPGLPLFLALLEERTGEARRILVEERGDARNNYTAWLNASLSAVYAVRGDGRALAALLEKPGGLRDHLSIGVLADGFEFEGSTYYHLFVLRAYLIAAEMAERLGTDLYAMTGAAGQSFYGMLLAAADLAAPNGELPALHDGPYRRVPFAREVAEVMEIGWRIYRAKPLLPVLRQAYAQANGSPRRAGLEAVLFGEGEWECEAPFSENCLLSDVRGSRLYSDAGFAVGRQAGNPLSFVLDYGPHGGSHGHYDKLNLVLMHEDGFIAPERGMVPYGSALRDAWYSQTASHNTVTVGGRSQSEHAGVCLKFETGAERTYAWARSEGAYEGAVLDRHLWLSSGWLLDWFVVTLEAEDTVDCWLHLLREAPEQTGASEKADGSDGSERTQGSANRNIGDAVQVMADYSQITAERLAVAESAAVFRARAGDAVHGLAREIAIHALFPAGSELYRLQSPGTSLDPARPMAGLLQRQRGRVVQFAALYAPAGDSTELRRISDTEIEVRGMNGTVAVRLAADGLHVQPALSEARNR</sequence>
<accession>A0ABT6TQD3</accession>
<dbReference type="InterPro" id="IPR008929">
    <property type="entry name" value="Chondroitin_lyas"/>
</dbReference>
<feature type="compositionally biased region" description="Basic and acidic residues" evidence="5">
    <location>
        <begin position="549"/>
        <end position="558"/>
    </location>
</feature>
<keyword evidence="9" id="KW-1185">Reference proteome</keyword>
<evidence type="ECO:0000259" key="7">
    <source>
        <dbReference type="Pfam" id="PF07940"/>
    </source>
</evidence>
<dbReference type="Pfam" id="PF07940">
    <property type="entry name" value="Hepar_II_III_C"/>
    <property type="match status" value="1"/>
</dbReference>
<evidence type="ECO:0000256" key="5">
    <source>
        <dbReference type="SAM" id="MobiDB-lite"/>
    </source>
</evidence>
<evidence type="ECO:0000256" key="2">
    <source>
        <dbReference type="ARBA" id="ARBA00022729"/>
    </source>
</evidence>
<proteinExistence type="predicted"/>
<comment type="caution">
    <text evidence="8">The sequence shown here is derived from an EMBL/GenBank/DDBJ whole genome shotgun (WGS) entry which is preliminary data.</text>
</comment>
<evidence type="ECO:0000313" key="9">
    <source>
        <dbReference type="Proteomes" id="UP001161691"/>
    </source>
</evidence>
<dbReference type="PANTHER" id="PTHR39210">
    <property type="entry name" value="HEPARIN-SULFATE LYASE"/>
    <property type="match status" value="1"/>
</dbReference>
<dbReference type="Gene3D" id="2.70.98.70">
    <property type="match status" value="1"/>
</dbReference>
<name>A0ABT6TQD3_9BACL</name>
<evidence type="ECO:0000313" key="8">
    <source>
        <dbReference type="EMBL" id="MDI4648965.1"/>
    </source>
</evidence>
<evidence type="ECO:0000259" key="6">
    <source>
        <dbReference type="Pfam" id="PF05426"/>
    </source>
</evidence>
<reference evidence="8" key="1">
    <citation type="submission" date="2023-04" db="EMBL/GenBank/DDBJ databases">
        <title>Comparative genomic analysis of Cohnella hashimotonis sp. nov., isolated from the International Space Station.</title>
        <authorList>
            <person name="Venkateswaran K."/>
            <person name="Simpson A."/>
        </authorList>
    </citation>
    <scope>NUCLEOTIDE SEQUENCE</scope>
    <source>
        <strain evidence="8">F6_2S_P_1</strain>
    </source>
</reference>
<comment type="subcellular location">
    <subcellularLocation>
        <location evidence="1">Periplasm</location>
    </subcellularLocation>
</comment>
<gene>
    <name evidence="8" type="ORF">KB449_28770</name>
</gene>
<dbReference type="Proteomes" id="UP001161691">
    <property type="component" value="Unassembled WGS sequence"/>
</dbReference>
<keyword evidence="2" id="KW-0732">Signal</keyword>
<dbReference type="InterPro" id="IPR012480">
    <property type="entry name" value="Hepar_II_III_C"/>
</dbReference>
<evidence type="ECO:0000256" key="1">
    <source>
        <dbReference type="ARBA" id="ARBA00004418"/>
    </source>
</evidence>
<feature type="region of interest" description="Disordered" evidence="5">
    <location>
        <begin position="544"/>
        <end position="566"/>
    </location>
</feature>
<dbReference type="InterPro" id="IPR008397">
    <property type="entry name" value="Alginate_lyase_dom"/>
</dbReference>
<dbReference type="Pfam" id="PF05426">
    <property type="entry name" value="Alginate_lyase"/>
    <property type="match status" value="1"/>
</dbReference>
<dbReference type="RefSeq" id="WP_282911637.1">
    <property type="nucleotide sequence ID" value="NZ_JAGRPV010000001.1"/>
</dbReference>
<keyword evidence="4" id="KW-0456">Lyase</keyword>
<feature type="domain" description="Alginate lyase" evidence="6">
    <location>
        <begin position="201"/>
        <end position="299"/>
    </location>
</feature>
<dbReference type="PANTHER" id="PTHR39210:SF1">
    <property type="entry name" value="HEPARIN-SULFATE LYASE"/>
    <property type="match status" value="1"/>
</dbReference>
<organism evidence="8 9">
    <name type="scientific">Cohnella hashimotonis</name>
    <dbReference type="NCBI Taxonomy" id="2826895"/>
    <lineage>
        <taxon>Bacteria</taxon>
        <taxon>Bacillati</taxon>
        <taxon>Bacillota</taxon>
        <taxon>Bacilli</taxon>
        <taxon>Bacillales</taxon>
        <taxon>Paenibacillaceae</taxon>
        <taxon>Cohnella</taxon>
    </lineage>
</organism>
<keyword evidence="3" id="KW-0574">Periplasm</keyword>